<gene>
    <name evidence="1" type="ORF">Rcae01_04568</name>
</gene>
<protein>
    <submittedName>
        <fullName evidence="1">Uncharacterized protein</fullName>
    </submittedName>
</protein>
<dbReference type="Proteomes" id="UP001416858">
    <property type="component" value="Unassembled WGS sequence"/>
</dbReference>
<accession>A0ABP9VVB6</accession>
<sequence length="56" mass="5733">MDTKKKPRHTSYLLPACPFEATLAGSGKGSYFSIGSTAGLVSVNSSGRSVVSHSGC</sequence>
<name>A0ABP9VVB6_9BACT</name>
<dbReference type="EMBL" id="BAABRO010000012">
    <property type="protein sequence ID" value="GAA5509099.1"/>
    <property type="molecule type" value="Genomic_DNA"/>
</dbReference>
<keyword evidence="2" id="KW-1185">Reference proteome</keyword>
<proteinExistence type="predicted"/>
<reference evidence="1 2" key="1">
    <citation type="submission" date="2024-02" db="EMBL/GenBank/DDBJ databases">
        <title>Rhodopirellula caenicola NBRC 110016.</title>
        <authorList>
            <person name="Ichikawa N."/>
            <person name="Katano-Makiyama Y."/>
            <person name="Hidaka K."/>
        </authorList>
    </citation>
    <scope>NUCLEOTIDE SEQUENCE [LARGE SCALE GENOMIC DNA]</scope>
    <source>
        <strain evidence="1 2">NBRC 110016</strain>
    </source>
</reference>
<organism evidence="1 2">
    <name type="scientific">Novipirellula caenicola</name>
    <dbReference type="NCBI Taxonomy" id="1536901"/>
    <lineage>
        <taxon>Bacteria</taxon>
        <taxon>Pseudomonadati</taxon>
        <taxon>Planctomycetota</taxon>
        <taxon>Planctomycetia</taxon>
        <taxon>Pirellulales</taxon>
        <taxon>Pirellulaceae</taxon>
        <taxon>Novipirellula</taxon>
    </lineage>
</organism>
<evidence type="ECO:0000313" key="2">
    <source>
        <dbReference type="Proteomes" id="UP001416858"/>
    </source>
</evidence>
<comment type="caution">
    <text evidence="1">The sequence shown here is derived from an EMBL/GenBank/DDBJ whole genome shotgun (WGS) entry which is preliminary data.</text>
</comment>
<evidence type="ECO:0000313" key="1">
    <source>
        <dbReference type="EMBL" id="GAA5509099.1"/>
    </source>
</evidence>